<evidence type="ECO:0000259" key="2">
    <source>
        <dbReference type="Pfam" id="PF01965"/>
    </source>
</evidence>
<dbReference type="PANTHER" id="PTHR42733:SF13">
    <property type="entry name" value="DJ-1_PFPI DOMAIN-CONTAINING PROTEIN"/>
    <property type="match status" value="1"/>
</dbReference>
<dbReference type="SUPFAM" id="SSF52317">
    <property type="entry name" value="Class I glutamine amidotransferase-like"/>
    <property type="match status" value="1"/>
</dbReference>
<reference evidence="3" key="1">
    <citation type="submission" date="2009-08" db="EMBL/GenBank/DDBJ databases">
        <title>Annotation of Salpingoeca rosetta.</title>
        <authorList>
            <consortium name="The Broad Institute Genome Sequencing Platform"/>
            <person name="Russ C."/>
            <person name="Cuomo C."/>
            <person name="Burger G."/>
            <person name="Gray M.W."/>
            <person name="Holland P.W.H."/>
            <person name="King N."/>
            <person name="Lang F.B.F."/>
            <person name="Roger A.J."/>
            <person name="Ruiz-Trillo I."/>
            <person name="Young S.K."/>
            <person name="Zeng Q."/>
            <person name="Gargeya S."/>
            <person name="Alvarado L."/>
            <person name="Berlin A."/>
            <person name="Chapman S.B."/>
            <person name="Chen Z."/>
            <person name="Freedman E."/>
            <person name="Gellesch M."/>
            <person name="Goldberg J."/>
            <person name="Griggs A."/>
            <person name="Gujja S."/>
            <person name="Heilman E."/>
            <person name="Heiman D."/>
            <person name="Howarth C."/>
            <person name="Mehta T."/>
            <person name="Neiman D."/>
            <person name="Pearson M."/>
            <person name="Roberts A."/>
            <person name="Saif S."/>
            <person name="Shea T."/>
            <person name="Shenoy N."/>
            <person name="Sisk P."/>
            <person name="Stolte C."/>
            <person name="Sykes S."/>
            <person name="White J."/>
            <person name="Yandava C."/>
            <person name="Haas B."/>
            <person name="Nusbaum C."/>
            <person name="Birren B."/>
        </authorList>
    </citation>
    <scope>NUCLEOTIDE SEQUENCE [LARGE SCALE GENOMIC DNA]</scope>
    <source>
        <strain evidence="3">ATCC 50818</strain>
    </source>
</reference>
<dbReference type="InterPro" id="IPR006286">
    <property type="entry name" value="C56_PfpI-like"/>
</dbReference>
<dbReference type="InterPro" id="IPR029062">
    <property type="entry name" value="Class_I_gatase-like"/>
</dbReference>
<gene>
    <name evidence="3" type="ORF">PTSG_12050</name>
</gene>
<keyword evidence="4" id="KW-1185">Reference proteome</keyword>
<evidence type="ECO:0000313" key="4">
    <source>
        <dbReference type="Proteomes" id="UP000007799"/>
    </source>
</evidence>
<dbReference type="Pfam" id="PF01965">
    <property type="entry name" value="DJ-1_PfpI"/>
    <property type="match status" value="1"/>
</dbReference>
<dbReference type="AlphaFoldDB" id="F2U664"/>
<feature type="domain" description="DJ-1/PfpI" evidence="2">
    <location>
        <begin position="8"/>
        <end position="169"/>
    </location>
</feature>
<dbReference type="InParanoid" id="F2U664"/>
<dbReference type="EMBL" id="GL832962">
    <property type="protein sequence ID" value="EGD83005.1"/>
    <property type="molecule type" value="Genomic_DNA"/>
</dbReference>
<dbReference type="FunCoup" id="F2U664">
    <property type="interactions" value="888"/>
</dbReference>
<dbReference type="CDD" id="cd03134">
    <property type="entry name" value="GATase1_PfpI_like"/>
    <property type="match status" value="1"/>
</dbReference>
<name>F2U664_SALR5</name>
<dbReference type="STRING" id="946362.F2U664"/>
<dbReference type="PANTHER" id="PTHR42733">
    <property type="entry name" value="DJ-1 PROTEIN"/>
    <property type="match status" value="1"/>
</dbReference>
<dbReference type="KEGG" id="sre:PTSG_12050"/>
<dbReference type="GeneID" id="16075951"/>
<dbReference type="InterPro" id="IPR002818">
    <property type="entry name" value="DJ-1/PfpI"/>
</dbReference>
<dbReference type="PROSITE" id="PS51276">
    <property type="entry name" value="PEPTIDASE_C56_PFPI"/>
    <property type="match status" value="1"/>
</dbReference>
<comment type="similarity">
    <text evidence="1">Belongs to the peptidase C56 family.</text>
</comment>
<dbReference type="OMA" id="VISHACI"/>
<evidence type="ECO:0000256" key="1">
    <source>
        <dbReference type="ARBA" id="ARBA00008542"/>
    </source>
</evidence>
<dbReference type="Proteomes" id="UP000007799">
    <property type="component" value="Unassembled WGS sequence"/>
</dbReference>
<dbReference type="MEROPS" id="C56.001"/>
<dbReference type="eggNOG" id="KOG2764">
    <property type="taxonomic scope" value="Eukaryota"/>
</dbReference>
<dbReference type="NCBIfam" id="TIGR01382">
    <property type="entry name" value="PfpI"/>
    <property type="match status" value="1"/>
</dbReference>
<sequence>MALSGKVVGILAEYNVEDLEFHYPALRFKEEGCEVKLIGPSKDFKAKGKHGLPVKANTGIGEIEAKDLDCLIIPGGFAPDYWRRHDSFKTLVREVCEQGKPVGAICHGPWLLVSANVCAGKRMTCFHSIKDDIQNAGAEYVEGQEAVVDGNIVTSRTPDDLPAFCIALISLMSK</sequence>
<dbReference type="Gene3D" id="3.40.50.880">
    <property type="match status" value="1"/>
</dbReference>
<proteinExistence type="inferred from homology"/>
<evidence type="ECO:0000313" key="3">
    <source>
        <dbReference type="EMBL" id="EGD83005.1"/>
    </source>
</evidence>
<dbReference type="RefSeq" id="XP_004995369.1">
    <property type="nucleotide sequence ID" value="XM_004995312.1"/>
</dbReference>
<organism evidence="4">
    <name type="scientific">Salpingoeca rosetta (strain ATCC 50818 / BSB-021)</name>
    <dbReference type="NCBI Taxonomy" id="946362"/>
    <lineage>
        <taxon>Eukaryota</taxon>
        <taxon>Choanoflagellata</taxon>
        <taxon>Craspedida</taxon>
        <taxon>Salpingoecidae</taxon>
        <taxon>Salpingoeca</taxon>
    </lineage>
</organism>
<protein>
    <recommendedName>
        <fullName evidence="2">DJ-1/PfpI domain-containing protein</fullName>
    </recommendedName>
</protein>
<accession>F2U664</accession>
<dbReference type="OrthoDB" id="543156at2759"/>